<feature type="coiled-coil region" evidence="1">
    <location>
        <begin position="1"/>
        <end position="40"/>
    </location>
</feature>
<dbReference type="AlphaFoldDB" id="X6P3X8"/>
<keyword evidence="5" id="KW-1185">Reference proteome</keyword>
<keyword evidence="3" id="KW-0812">Transmembrane</keyword>
<protein>
    <submittedName>
        <fullName evidence="4">Uncharacterized protein</fullName>
    </submittedName>
</protein>
<proteinExistence type="predicted"/>
<name>X6P3X8_RETFI</name>
<reference evidence="4 5" key="1">
    <citation type="journal article" date="2013" name="Curr. Biol.">
        <title>The Genome of the Foraminiferan Reticulomyxa filosa.</title>
        <authorList>
            <person name="Glockner G."/>
            <person name="Hulsmann N."/>
            <person name="Schleicher M."/>
            <person name="Noegel A.A."/>
            <person name="Eichinger L."/>
            <person name="Gallinger C."/>
            <person name="Pawlowski J."/>
            <person name="Sierra R."/>
            <person name="Euteneuer U."/>
            <person name="Pillet L."/>
            <person name="Moustafa A."/>
            <person name="Platzer M."/>
            <person name="Groth M."/>
            <person name="Szafranski K."/>
            <person name="Schliwa M."/>
        </authorList>
    </citation>
    <scope>NUCLEOTIDE SEQUENCE [LARGE SCALE GENOMIC DNA]</scope>
</reference>
<dbReference type="Proteomes" id="UP000023152">
    <property type="component" value="Unassembled WGS sequence"/>
</dbReference>
<evidence type="ECO:0000256" key="2">
    <source>
        <dbReference type="SAM" id="MobiDB-lite"/>
    </source>
</evidence>
<keyword evidence="3" id="KW-1133">Transmembrane helix</keyword>
<sequence>MNELMKKYQQVKILIEEAQKKEGEEEKEKLERLLLETALDMLEKLPATKRKECKEDDSRHTGDDSTTESSTKSISPSSSTTCVVMKVFEMPALQKLKLSIMDGISINKKLLTGTSWKQLFKICQQYLCDENEEIGSRVNKLFIESLHHLVKEMKDFIKTMESIEAKYFSSPFSLSSNRHNEMMGLMNKLHAFYQQFGSLELFEEIKRLCSNYIEHIKTRLQRNNVQLNEWFTFNDEQGCAYRMMTQSLSFISFITARDIVAKYSFDATPMASWLPKLHHWRKQLTEASNKASVHGTSSSSFSFSSVTLDHNSNLMLSSSASFNKESLVEMIHPDVTTTDADVSSLLFQWLKSYVNFFIECGNNEHFQQNTVTFNLKKKNDFLFSHRLQCLEQVNVFLKQFQSDYSGELKHWQEKDKSAGRHGVPPDGEKKWRHWAKQILPLLQGLCQAMMNQFGLFIDSDKGRENRQKYLRILKEIFRDGFGVNSASTVCESFAHCLFLEGMLWDPQHSSIVGNALFREDLYLQMPSDNVHQYANAHTKWKPFQQLSRYPTYVDRNDTIFLMCKIGSFVAMLLGRIHIRLATLPVYDSCVYFILFFFKFFFLLKKKKKRNNNNRGVHFTIQRRQTCGISLLESAIAE</sequence>
<evidence type="ECO:0000313" key="4">
    <source>
        <dbReference type="EMBL" id="ETO32833.1"/>
    </source>
</evidence>
<dbReference type="EMBL" id="ASPP01003887">
    <property type="protein sequence ID" value="ETO32833.1"/>
    <property type="molecule type" value="Genomic_DNA"/>
</dbReference>
<evidence type="ECO:0000256" key="3">
    <source>
        <dbReference type="SAM" id="Phobius"/>
    </source>
</evidence>
<keyword evidence="3" id="KW-0472">Membrane</keyword>
<feature type="compositionally biased region" description="Basic and acidic residues" evidence="2">
    <location>
        <begin position="49"/>
        <end position="63"/>
    </location>
</feature>
<organism evidence="4 5">
    <name type="scientific">Reticulomyxa filosa</name>
    <dbReference type="NCBI Taxonomy" id="46433"/>
    <lineage>
        <taxon>Eukaryota</taxon>
        <taxon>Sar</taxon>
        <taxon>Rhizaria</taxon>
        <taxon>Retaria</taxon>
        <taxon>Foraminifera</taxon>
        <taxon>Monothalamids</taxon>
        <taxon>Reticulomyxidae</taxon>
        <taxon>Reticulomyxa</taxon>
    </lineage>
</organism>
<evidence type="ECO:0000313" key="5">
    <source>
        <dbReference type="Proteomes" id="UP000023152"/>
    </source>
</evidence>
<comment type="caution">
    <text evidence="4">The sequence shown here is derived from an EMBL/GenBank/DDBJ whole genome shotgun (WGS) entry which is preliminary data.</text>
</comment>
<evidence type="ECO:0000256" key="1">
    <source>
        <dbReference type="SAM" id="Coils"/>
    </source>
</evidence>
<feature type="region of interest" description="Disordered" evidence="2">
    <location>
        <begin position="46"/>
        <end position="77"/>
    </location>
</feature>
<feature type="transmembrane region" description="Helical" evidence="3">
    <location>
        <begin position="584"/>
        <end position="603"/>
    </location>
</feature>
<accession>X6P3X8</accession>
<keyword evidence="1" id="KW-0175">Coiled coil</keyword>
<feature type="compositionally biased region" description="Low complexity" evidence="2">
    <location>
        <begin position="67"/>
        <end position="77"/>
    </location>
</feature>
<gene>
    <name evidence="4" type="ORF">RFI_04283</name>
</gene>